<dbReference type="Proteomes" id="UP001149165">
    <property type="component" value="Unassembled WGS sequence"/>
</dbReference>
<feature type="transmembrane region" description="Helical" evidence="2">
    <location>
        <begin position="116"/>
        <end position="137"/>
    </location>
</feature>
<keyword evidence="2" id="KW-0472">Membrane</keyword>
<name>A0A9W9G7G9_9EURO</name>
<gene>
    <name evidence="3" type="ORF">N7456_002095</name>
</gene>
<reference evidence="3" key="2">
    <citation type="journal article" date="2023" name="IMA Fungus">
        <title>Comparative genomic study of the Penicillium genus elucidates a diverse pangenome and 15 lateral gene transfer events.</title>
        <authorList>
            <person name="Petersen C."/>
            <person name="Sorensen T."/>
            <person name="Nielsen M.R."/>
            <person name="Sondergaard T.E."/>
            <person name="Sorensen J.L."/>
            <person name="Fitzpatrick D.A."/>
            <person name="Frisvad J.C."/>
            <person name="Nielsen K.L."/>
        </authorList>
    </citation>
    <scope>NUCLEOTIDE SEQUENCE</scope>
    <source>
        <strain evidence="3">IBT 30069</strain>
    </source>
</reference>
<proteinExistence type="predicted"/>
<dbReference type="OrthoDB" id="3358048at2759"/>
<dbReference type="EMBL" id="JAPQKH010000002">
    <property type="protein sequence ID" value="KAJ5113561.1"/>
    <property type="molecule type" value="Genomic_DNA"/>
</dbReference>
<sequence>MAARLRKAFRYPEDSDENEREELDEVEQEQLIEQLKRQNDARNEQYNMIFTGIPLVSVVAFLPSLWSAASFSERLCSLISIVSLLGTGYTMRNVPLRPDIKGKKPLSVENERLDSIRTALIPANGAICGLLALYFLVGTSPSVSSPTIYLIPGAMLGAIMLARQFMLSVDLAALQDLQYEYKGA</sequence>
<feature type="transmembrane region" description="Helical" evidence="2">
    <location>
        <begin position="46"/>
        <end position="66"/>
    </location>
</feature>
<feature type="region of interest" description="Disordered" evidence="1">
    <location>
        <begin position="1"/>
        <end position="22"/>
    </location>
</feature>
<reference evidence="3" key="1">
    <citation type="submission" date="2022-11" db="EMBL/GenBank/DDBJ databases">
        <authorList>
            <person name="Petersen C."/>
        </authorList>
    </citation>
    <scope>NUCLEOTIDE SEQUENCE</scope>
    <source>
        <strain evidence="3">IBT 30069</strain>
    </source>
</reference>
<evidence type="ECO:0000313" key="3">
    <source>
        <dbReference type="EMBL" id="KAJ5113561.1"/>
    </source>
</evidence>
<evidence type="ECO:0000256" key="1">
    <source>
        <dbReference type="SAM" id="MobiDB-lite"/>
    </source>
</evidence>
<protein>
    <submittedName>
        <fullName evidence="3">Uncharacterized protein</fullName>
    </submittedName>
</protein>
<organism evidence="3 4">
    <name type="scientific">Penicillium angulare</name>
    <dbReference type="NCBI Taxonomy" id="116970"/>
    <lineage>
        <taxon>Eukaryota</taxon>
        <taxon>Fungi</taxon>
        <taxon>Dikarya</taxon>
        <taxon>Ascomycota</taxon>
        <taxon>Pezizomycotina</taxon>
        <taxon>Eurotiomycetes</taxon>
        <taxon>Eurotiomycetidae</taxon>
        <taxon>Eurotiales</taxon>
        <taxon>Aspergillaceae</taxon>
        <taxon>Penicillium</taxon>
    </lineage>
</organism>
<keyword evidence="2" id="KW-1133">Transmembrane helix</keyword>
<evidence type="ECO:0000313" key="4">
    <source>
        <dbReference type="Proteomes" id="UP001149165"/>
    </source>
</evidence>
<keyword evidence="4" id="KW-1185">Reference proteome</keyword>
<evidence type="ECO:0000256" key="2">
    <source>
        <dbReference type="SAM" id="Phobius"/>
    </source>
</evidence>
<feature type="transmembrane region" description="Helical" evidence="2">
    <location>
        <begin position="143"/>
        <end position="162"/>
    </location>
</feature>
<keyword evidence="2" id="KW-0812">Transmembrane</keyword>
<dbReference type="AlphaFoldDB" id="A0A9W9G7G9"/>
<accession>A0A9W9G7G9</accession>
<comment type="caution">
    <text evidence="3">The sequence shown here is derived from an EMBL/GenBank/DDBJ whole genome shotgun (WGS) entry which is preliminary data.</text>
</comment>